<sequence>MKKTRTPDAIEREKRLDEAIAQSADGLFELLLESISDVDSEVRETAAYGLGELADARGIPLLIELVERDVDEKVVLHALVSMESFRDSRIHQCLLREAVRIRATRSPRQHVARQLRWYDSQESVDALRALLTQDDALVSQLAEESLIVLRPAERELWERIVAGGKS</sequence>
<dbReference type="SMART" id="SM00567">
    <property type="entry name" value="EZ_HEAT"/>
    <property type="match status" value="2"/>
</dbReference>
<evidence type="ECO:0000313" key="2">
    <source>
        <dbReference type="Proteomes" id="UP001379533"/>
    </source>
</evidence>
<dbReference type="InterPro" id="IPR004155">
    <property type="entry name" value="PBS_lyase_HEAT"/>
</dbReference>
<accession>A0ABZ2KKZ7</accession>
<gene>
    <name evidence="1" type="ORF">LZC95_21215</name>
</gene>
<dbReference type="InterPro" id="IPR016024">
    <property type="entry name" value="ARM-type_fold"/>
</dbReference>
<proteinExistence type="predicted"/>
<organism evidence="1 2">
    <name type="scientific">Pendulispora brunnea</name>
    <dbReference type="NCBI Taxonomy" id="2905690"/>
    <lineage>
        <taxon>Bacteria</taxon>
        <taxon>Pseudomonadati</taxon>
        <taxon>Myxococcota</taxon>
        <taxon>Myxococcia</taxon>
        <taxon>Myxococcales</taxon>
        <taxon>Sorangiineae</taxon>
        <taxon>Pendulisporaceae</taxon>
        <taxon>Pendulispora</taxon>
    </lineage>
</organism>
<dbReference type="PROSITE" id="PS50077">
    <property type="entry name" value="HEAT_REPEAT"/>
    <property type="match status" value="1"/>
</dbReference>
<dbReference type="Proteomes" id="UP001379533">
    <property type="component" value="Chromosome"/>
</dbReference>
<reference evidence="1 2" key="1">
    <citation type="submission" date="2021-12" db="EMBL/GenBank/DDBJ databases">
        <title>Discovery of the Pendulisporaceae a myxobacterial family with distinct sporulation behavior and unique specialized metabolism.</title>
        <authorList>
            <person name="Garcia R."/>
            <person name="Popoff A."/>
            <person name="Bader C.D."/>
            <person name="Loehr J."/>
            <person name="Walesch S."/>
            <person name="Walt C."/>
            <person name="Boldt J."/>
            <person name="Bunk B."/>
            <person name="Haeckl F.J.F.P.J."/>
            <person name="Gunesch A.P."/>
            <person name="Birkelbach J."/>
            <person name="Nuebel U."/>
            <person name="Pietschmann T."/>
            <person name="Bach T."/>
            <person name="Mueller R."/>
        </authorList>
    </citation>
    <scope>NUCLEOTIDE SEQUENCE [LARGE SCALE GENOMIC DNA]</scope>
    <source>
        <strain evidence="1 2">MSr12523</strain>
    </source>
</reference>
<keyword evidence="2" id="KW-1185">Reference proteome</keyword>
<dbReference type="Gene3D" id="1.25.10.10">
    <property type="entry name" value="Leucine-rich Repeat Variant"/>
    <property type="match status" value="1"/>
</dbReference>
<dbReference type="RefSeq" id="WP_394849962.1">
    <property type="nucleotide sequence ID" value="NZ_CP089982.1"/>
</dbReference>
<name>A0ABZ2KKZ7_9BACT</name>
<dbReference type="EMBL" id="CP089982">
    <property type="protein sequence ID" value="WXA99328.1"/>
    <property type="molecule type" value="Genomic_DNA"/>
</dbReference>
<protein>
    <submittedName>
        <fullName evidence="1">HEAT repeat domain-containing protein</fullName>
    </submittedName>
</protein>
<dbReference type="SUPFAM" id="SSF48371">
    <property type="entry name" value="ARM repeat"/>
    <property type="match status" value="1"/>
</dbReference>
<evidence type="ECO:0000313" key="1">
    <source>
        <dbReference type="EMBL" id="WXA99328.1"/>
    </source>
</evidence>
<dbReference type="InterPro" id="IPR021133">
    <property type="entry name" value="HEAT_type_2"/>
</dbReference>
<dbReference type="Pfam" id="PF13646">
    <property type="entry name" value="HEAT_2"/>
    <property type="match status" value="1"/>
</dbReference>
<dbReference type="InterPro" id="IPR011989">
    <property type="entry name" value="ARM-like"/>
</dbReference>